<evidence type="ECO:0000313" key="3">
    <source>
        <dbReference type="EMBL" id="KAK3287553.1"/>
    </source>
</evidence>
<organism evidence="3 4">
    <name type="scientific">Cymbomonas tetramitiformis</name>
    <dbReference type="NCBI Taxonomy" id="36881"/>
    <lineage>
        <taxon>Eukaryota</taxon>
        <taxon>Viridiplantae</taxon>
        <taxon>Chlorophyta</taxon>
        <taxon>Pyramimonadophyceae</taxon>
        <taxon>Pyramimonadales</taxon>
        <taxon>Pyramimonadaceae</taxon>
        <taxon>Cymbomonas</taxon>
    </lineage>
</organism>
<evidence type="ECO:0000256" key="1">
    <source>
        <dbReference type="SAM" id="Coils"/>
    </source>
</evidence>
<keyword evidence="4" id="KW-1185">Reference proteome</keyword>
<reference evidence="3 4" key="1">
    <citation type="journal article" date="2015" name="Genome Biol. Evol.">
        <title>Comparative Genomics of a Bacterivorous Green Alga Reveals Evolutionary Causalities and Consequences of Phago-Mixotrophic Mode of Nutrition.</title>
        <authorList>
            <person name="Burns J.A."/>
            <person name="Paasch A."/>
            <person name="Narechania A."/>
            <person name="Kim E."/>
        </authorList>
    </citation>
    <scope>NUCLEOTIDE SEQUENCE [LARGE SCALE GENOMIC DNA]</scope>
    <source>
        <strain evidence="3 4">PLY_AMNH</strain>
    </source>
</reference>
<comment type="caution">
    <text evidence="3">The sequence shown here is derived from an EMBL/GenBank/DDBJ whole genome shotgun (WGS) entry which is preliminary data.</text>
</comment>
<dbReference type="EMBL" id="LGRX02000805">
    <property type="protein sequence ID" value="KAK3287553.1"/>
    <property type="molecule type" value="Genomic_DNA"/>
</dbReference>
<dbReference type="AlphaFoldDB" id="A0AAE0LJJ4"/>
<feature type="coiled-coil region" evidence="1">
    <location>
        <begin position="101"/>
        <end position="128"/>
    </location>
</feature>
<dbReference type="Proteomes" id="UP001190700">
    <property type="component" value="Unassembled WGS sequence"/>
</dbReference>
<sequence length="320" mass="35558">MLGELLQRSVRTQLVAKILKRVRELAGAQNKDIGYTVKSIFDGIVGTRQWVPSDPKRAETRIQWKRSGNGGVTTLYAIFTSEAYDILAAEQSRGPEGAASLRREELLRKAAEDAINRVESKANEVFERAKDTIGKNQSIGTTAIPETKKLLKRIDAKLGDLNEQTKESADAMEQLQIKHDENAERRHRELSEGVNSFHRSYEATGTAMVTAIEAVTNRLLETQRGQWDRQPQPPARQPASPDQQRPQAAYTIPKTKTKTVRKAPDEEPPTKTRVGENSLTGIHVGVPSPGAARPTRQGRPQTTLSATKKRNKEQQLLIGD</sequence>
<gene>
    <name evidence="3" type="ORF">CYMTET_4944</name>
</gene>
<feature type="compositionally biased region" description="Basic and acidic residues" evidence="2">
    <location>
        <begin position="262"/>
        <end position="274"/>
    </location>
</feature>
<evidence type="ECO:0000256" key="2">
    <source>
        <dbReference type="SAM" id="MobiDB-lite"/>
    </source>
</evidence>
<keyword evidence="1" id="KW-0175">Coiled coil</keyword>
<accession>A0AAE0LJJ4</accession>
<proteinExistence type="predicted"/>
<feature type="compositionally biased region" description="Low complexity" evidence="2">
    <location>
        <begin position="237"/>
        <end position="249"/>
    </location>
</feature>
<evidence type="ECO:0000313" key="4">
    <source>
        <dbReference type="Proteomes" id="UP001190700"/>
    </source>
</evidence>
<feature type="region of interest" description="Disordered" evidence="2">
    <location>
        <begin position="223"/>
        <end position="320"/>
    </location>
</feature>
<name>A0AAE0LJJ4_9CHLO</name>
<protein>
    <submittedName>
        <fullName evidence="3">Uncharacterized protein</fullName>
    </submittedName>
</protein>